<feature type="binding site" evidence="17">
    <location>
        <position position="5"/>
    </location>
    <ligand>
        <name>ATP</name>
        <dbReference type="ChEBI" id="CHEBI:30616"/>
    </ligand>
</feature>
<dbReference type="GO" id="GO:0005886">
    <property type="term" value="C:plasma membrane"/>
    <property type="evidence" value="ECO:0007669"/>
    <property type="project" value="UniProtKB-SubCell"/>
</dbReference>
<evidence type="ECO:0000256" key="1">
    <source>
        <dbReference type="ARBA" id="ARBA00004651"/>
    </source>
</evidence>
<keyword evidence="10 19" id="KW-1133">Transmembrane helix</keyword>
<proteinExistence type="inferred from homology"/>
<evidence type="ECO:0000256" key="15">
    <source>
        <dbReference type="PIRSR" id="PIRSR600829-1"/>
    </source>
</evidence>
<accession>A0A841PNQ7</accession>
<feature type="binding site" evidence="18">
    <location>
        <position position="5"/>
    </location>
    <ligand>
        <name>a divalent metal cation</name>
        <dbReference type="ChEBI" id="CHEBI:60240"/>
    </ligand>
</feature>
<dbReference type="RefSeq" id="WP_425489439.1">
    <property type="nucleotide sequence ID" value="NZ_JACHHJ010000001.1"/>
</dbReference>
<evidence type="ECO:0000313" key="21">
    <source>
        <dbReference type="Proteomes" id="UP000568839"/>
    </source>
</evidence>
<evidence type="ECO:0000256" key="4">
    <source>
        <dbReference type="ARBA" id="ARBA00022516"/>
    </source>
</evidence>
<feature type="transmembrane region" description="Helical" evidence="19">
    <location>
        <begin position="73"/>
        <end position="94"/>
    </location>
</feature>
<feature type="binding site" evidence="18">
    <location>
        <position position="53"/>
    </location>
    <ligand>
        <name>a divalent metal cation</name>
        <dbReference type="ChEBI" id="CHEBI:60240"/>
    </ligand>
</feature>
<evidence type="ECO:0000256" key="3">
    <source>
        <dbReference type="ARBA" id="ARBA00022475"/>
    </source>
</evidence>
<evidence type="ECO:0000256" key="8">
    <source>
        <dbReference type="ARBA" id="ARBA00022777"/>
    </source>
</evidence>
<dbReference type="GO" id="GO:0008654">
    <property type="term" value="P:phospholipid biosynthetic process"/>
    <property type="evidence" value="ECO:0007669"/>
    <property type="project" value="UniProtKB-KW"/>
</dbReference>
<keyword evidence="6 19" id="KW-0812">Transmembrane</keyword>
<keyword evidence="11" id="KW-0443">Lipid metabolism</keyword>
<dbReference type="Proteomes" id="UP000568839">
    <property type="component" value="Unassembled WGS sequence"/>
</dbReference>
<feature type="active site" description="Proton acceptor" evidence="15">
    <location>
        <position position="46"/>
    </location>
</feature>
<keyword evidence="18" id="KW-0479">Metal-binding</keyword>
<evidence type="ECO:0000256" key="9">
    <source>
        <dbReference type="ARBA" id="ARBA00022840"/>
    </source>
</evidence>
<gene>
    <name evidence="20" type="ORF">HNR44_000785</name>
</gene>
<name>A0A841PNQ7_9BACL</name>
<evidence type="ECO:0000256" key="2">
    <source>
        <dbReference type="ARBA" id="ARBA00005967"/>
    </source>
</evidence>
<dbReference type="EC" id="2.7.1.66" evidence="20"/>
<sequence>MVKYEQNMAIHMFITIVVFILGFIVGLTPVKWAILLMIIGGVIALEMVNTAIERVVDMVSADYHPLAKVAKDVAASAVLIYSMIAVIVGILIFYEPIMTIFGFLTRG</sequence>
<keyword evidence="7 17" id="KW-0547">Nucleotide-binding</keyword>
<dbReference type="Gene3D" id="1.10.287.3610">
    <property type="match status" value="1"/>
</dbReference>
<keyword evidence="4" id="KW-0444">Lipid biosynthesis</keyword>
<keyword evidence="5 20" id="KW-0808">Transferase</keyword>
<evidence type="ECO:0000256" key="7">
    <source>
        <dbReference type="ARBA" id="ARBA00022741"/>
    </source>
</evidence>
<comment type="similarity">
    <text evidence="2">Belongs to the bacterial diacylglycerol kinase family.</text>
</comment>
<feature type="transmembrane region" description="Helical" evidence="19">
    <location>
        <begin position="7"/>
        <end position="26"/>
    </location>
</feature>
<dbReference type="InterPro" id="IPR033717">
    <property type="entry name" value="UDPK"/>
</dbReference>
<dbReference type="PANTHER" id="PTHR34299:SF1">
    <property type="entry name" value="DIACYLGLYCEROL KINASE"/>
    <property type="match status" value="1"/>
</dbReference>
<dbReference type="CDD" id="cd14265">
    <property type="entry name" value="UDPK_IM_like"/>
    <property type="match status" value="1"/>
</dbReference>
<evidence type="ECO:0000256" key="19">
    <source>
        <dbReference type="SAM" id="Phobius"/>
    </source>
</evidence>
<evidence type="ECO:0000256" key="13">
    <source>
        <dbReference type="ARBA" id="ARBA00023209"/>
    </source>
</evidence>
<keyword evidence="3" id="KW-1003">Cell membrane</keyword>
<keyword evidence="9 17" id="KW-0067">ATP-binding</keyword>
<keyword evidence="13" id="KW-0594">Phospholipid biosynthesis</keyword>
<feature type="binding site" evidence="16">
    <location>
        <position position="46"/>
    </location>
    <ligand>
        <name>substrate</name>
    </ligand>
</feature>
<dbReference type="InterPro" id="IPR000829">
    <property type="entry name" value="DAGK"/>
</dbReference>
<dbReference type="GO" id="GO:0005524">
    <property type="term" value="F:ATP binding"/>
    <property type="evidence" value="ECO:0007669"/>
    <property type="project" value="UniProtKB-KW"/>
</dbReference>
<keyword evidence="14" id="KW-1208">Phospholipid metabolism</keyword>
<evidence type="ECO:0000256" key="12">
    <source>
        <dbReference type="ARBA" id="ARBA00023136"/>
    </source>
</evidence>
<dbReference type="EMBL" id="JACHHJ010000001">
    <property type="protein sequence ID" value="MBB6448836.1"/>
    <property type="molecule type" value="Genomic_DNA"/>
</dbReference>
<feature type="binding site" evidence="17">
    <location>
        <position position="53"/>
    </location>
    <ligand>
        <name>ATP</name>
        <dbReference type="ChEBI" id="CHEBI:30616"/>
    </ligand>
</feature>
<evidence type="ECO:0000256" key="14">
    <source>
        <dbReference type="ARBA" id="ARBA00023264"/>
    </source>
</evidence>
<keyword evidence="12 19" id="KW-0472">Membrane</keyword>
<dbReference type="Pfam" id="PF01219">
    <property type="entry name" value="DAGK_prokar"/>
    <property type="match status" value="1"/>
</dbReference>
<evidence type="ECO:0000256" key="6">
    <source>
        <dbReference type="ARBA" id="ARBA00022692"/>
    </source>
</evidence>
<keyword evidence="8 20" id="KW-0418">Kinase</keyword>
<feature type="transmembrane region" description="Helical" evidence="19">
    <location>
        <begin position="32"/>
        <end position="52"/>
    </location>
</feature>
<dbReference type="InterPro" id="IPR036945">
    <property type="entry name" value="DAGK_sf"/>
</dbReference>
<evidence type="ECO:0000256" key="11">
    <source>
        <dbReference type="ARBA" id="ARBA00023098"/>
    </source>
</evidence>
<comment type="cofactor">
    <cofactor evidence="18">
        <name>Mg(2+)</name>
        <dbReference type="ChEBI" id="CHEBI:18420"/>
    </cofactor>
    <text evidence="18">Mn(2+), Zn(2+), Cd(2+) and Co(2+) support activity to lesser extents.</text>
</comment>
<comment type="caution">
    <text evidence="20">The sequence shown here is derived from an EMBL/GenBank/DDBJ whole genome shotgun (WGS) entry which is preliminary data.</text>
</comment>
<reference evidence="20 21" key="1">
    <citation type="submission" date="2020-08" db="EMBL/GenBank/DDBJ databases">
        <title>Genomic Encyclopedia of Type Strains, Phase IV (KMG-IV): sequencing the most valuable type-strain genomes for metagenomic binning, comparative biology and taxonomic classification.</title>
        <authorList>
            <person name="Goeker M."/>
        </authorList>
    </citation>
    <scope>NUCLEOTIDE SEQUENCE [LARGE SCALE GENOMIC DNA]</scope>
    <source>
        <strain evidence="20 21">DSM 21769</strain>
    </source>
</reference>
<dbReference type="PANTHER" id="PTHR34299">
    <property type="entry name" value="DIACYLGLYCEROL KINASE"/>
    <property type="match status" value="1"/>
</dbReference>
<dbReference type="PROSITE" id="PS01069">
    <property type="entry name" value="DAGK_PROKAR"/>
    <property type="match status" value="1"/>
</dbReference>
<evidence type="ECO:0000256" key="18">
    <source>
        <dbReference type="PIRSR" id="PIRSR600829-4"/>
    </source>
</evidence>
<evidence type="ECO:0000313" key="20">
    <source>
        <dbReference type="EMBL" id="MBB6448836.1"/>
    </source>
</evidence>
<feature type="binding site" evidence="17">
    <location>
        <begin position="71"/>
        <end position="72"/>
    </location>
    <ligand>
        <name>ATP</name>
        <dbReference type="ChEBI" id="CHEBI:30616"/>
    </ligand>
</feature>
<evidence type="ECO:0000256" key="10">
    <source>
        <dbReference type="ARBA" id="ARBA00022989"/>
    </source>
</evidence>
<evidence type="ECO:0000256" key="16">
    <source>
        <dbReference type="PIRSR" id="PIRSR600829-2"/>
    </source>
</evidence>
<keyword evidence="18" id="KW-0460">Magnesium</keyword>
<keyword evidence="21" id="KW-1185">Reference proteome</keyword>
<dbReference type="GO" id="GO:0046872">
    <property type="term" value="F:metal ion binding"/>
    <property type="evidence" value="ECO:0007669"/>
    <property type="project" value="UniProtKB-KW"/>
</dbReference>
<evidence type="ECO:0000256" key="17">
    <source>
        <dbReference type="PIRSR" id="PIRSR600829-3"/>
    </source>
</evidence>
<dbReference type="GO" id="GO:0036433">
    <property type="term" value="F:di-trans, poly-cis-undecaprenol kinase activity"/>
    <property type="evidence" value="ECO:0007669"/>
    <property type="project" value="UniProtKB-EC"/>
</dbReference>
<dbReference type="AlphaFoldDB" id="A0A841PNQ7"/>
<organism evidence="20 21">
    <name type="scientific">Geomicrobium halophilum</name>
    <dbReference type="NCBI Taxonomy" id="549000"/>
    <lineage>
        <taxon>Bacteria</taxon>
        <taxon>Bacillati</taxon>
        <taxon>Bacillota</taxon>
        <taxon>Bacilli</taxon>
        <taxon>Bacillales</taxon>
        <taxon>Geomicrobium</taxon>
    </lineage>
</organism>
<evidence type="ECO:0000256" key="5">
    <source>
        <dbReference type="ARBA" id="ARBA00022679"/>
    </source>
</evidence>
<comment type="subcellular location">
    <subcellularLocation>
        <location evidence="1">Cell membrane</location>
        <topology evidence="1">Multi-pass membrane protein</topology>
    </subcellularLocation>
</comment>
<protein>
    <submittedName>
        <fullName evidence="20">Undecaprenol kinase</fullName>
        <ecNumber evidence="20">2.7.1.66</ecNumber>
    </submittedName>
</protein>